<dbReference type="GO" id="GO:0016787">
    <property type="term" value="F:hydrolase activity"/>
    <property type="evidence" value="ECO:0007669"/>
    <property type="project" value="UniProtKB-KW"/>
</dbReference>
<dbReference type="Pfam" id="PF21010">
    <property type="entry name" value="HA2_C"/>
    <property type="match status" value="1"/>
</dbReference>
<dbReference type="Pfam" id="PF07717">
    <property type="entry name" value="OB_NTP_bind"/>
    <property type="match status" value="1"/>
</dbReference>
<dbReference type="InterPro" id="IPR009060">
    <property type="entry name" value="UBA-like_sf"/>
</dbReference>
<evidence type="ECO:0000256" key="7">
    <source>
        <dbReference type="SAM" id="MobiDB-lite"/>
    </source>
</evidence>
<dbReference type="PROSITE" id="PS00690">
    <property type="entry name" value="DEAH_ATP_HELICASE"/>
    <property type="match status" value="1"/>
</dbReference>
<dbReference type="Pfam" id="PF26026">
    <property type="entry name" value="RNA_hel_CTD"/>
    <property type="match status" value="1"/>
</dbReference>
<dbReference type="InterPro" id="IPR001650">
    <property type="entry name" value="Helicase_C-like"/>
</dbReference>
<feature type="domain" description="Helicase C-terminal" evidence="9">
    <location>
        <begin position="835"/>
        <end position="1001"/>
    </location>
</feature>
<dbReference type="InterPro" id="IPR016135">
    <property type="entry name" value="UBQ-conjugating_enzyme/RWD"/>
</dbReference>
<dbReference type="GO" id="GO:0003723">
    <property type="term" value="F:RNA binding"/>
    <property type="evidence" value="ECO:0007669"/>
    <property type="project" value="TreeGrafter"/>
</dbReference>
<dbReference type="Gene3D" id="3.30.160.20">
    <property type="match status" value="1"/>
</dbReference>
<feature type="region of interest" description="Disordered" evidence="7">
    <location>
        <begin position="1"/>
        <end position="63"/>
    </location>
</feature>
<evidence type="ECO:0000313" key="10">
    <source>
        <dbReference type="EMBL" id="KAF4585554.1"/>
    </source>
</evidence>
<dbReference type="SMART" id="SM00847">
    <property type="entry name" value="HA2"/>
    <property type="match status" value="1"/>
</dbReference>
<dbReference type="SUPFAM" id="SSF46934">
    <property type="entry name" value="UBA-like"/>
    <property type="match status" value="1"/>
</dbReference>
<feature type="coiled-coil region" evidence="6">
    <location>
        <begin position="195"/>
        <end position="222"/>
    </location>
</feature>
<dbReference type="PANTHER" id="PTHR18934:SF267">
    <property type="entry name" value="ATP-DEPENDENT RNA HELICASE YLR419W-RELATED"/>
    <property type="match status" value="1"/>
</dbReference>
<dbReference type="PANTHER" id="PTHR18934">
    <property type="entry name" value="ATP-DEPENDENT RNA HELICASE"/>
    <property type="match status" value="1"/>
</dbReference>
<evidence type="ECO:0000259" key="8">
    <source>
        <dbReference type="PROSITE" id="PS51192"/>
    </source>
</evidence>
<dbReference type="SUPFAM" id="SSF52540">
    <property type="entry name" value="P-loop containing nucleoside triphosphate hydrolases"/>
    <property type="match status" value="1"/>
</dbReference>
<name>A0A8H4VCF6_9HYPO</name>
<dbReference type="InterPro" id="IPR059023">
    <property type="entry name" value="RNA_hel_CTD"/>
</dbReference>
<dbReference type="Pfam" id="PF04408">
    <property type="entry name" value="WHD_HA2"/>
    <property type="match status" value="1"/>
</dbReference>
<dbReference type="InterPro" id="IPR007502">
    <property type="entry name" value="Helicase-assoc_dom"/>
</dbReference>
<evidence type="ECO:0000313" key="11">
    <source>
        <dbReference type="Proteomes" id="UP000562929"/>
    </source>
</evidence>
<dbReference type="SMART" id="SM00490">
    <property type="entry name" value="HELICc"/>
    <property type="match status" value="1"/>
</dbReference>
<dbReference type="Pfam" id="PF00270">
    <property type="entry name" value="DEAD"/>
    <property type="match status" value="1"/>
</dbReference>
<feature type="domain" description="Helicase ATP-binding" evidence="8">
    <location>
        <begin position="600"/>
        <end position="775"/>
    </location>
</feature>
<evidence type="ECO:0000256" key="2">
    <source>
        <dbReference type="ARBA" id="ARBA00022741"/>
    </source>
</evidence>
<dbReference type="SUPFAM" id="SSF54768">
    <property type="entry name" value="dsRNA-binding domain-like"/>
    <property type="match status" value="1"/>
</dbReference>
<dbReference type="CDD" id="cd17917">
    <property type="entry name" value="DEXHc_RHA-like"/>
    <property type="match status" value="1"/>
</dbReference>
<accession>A0A8H4VCF6</accession>
<comment type="caution">
    <text evidence="10">The sequence shown here is derived from an EMBL/GenBank/DDBJ whole genome shotgun (WGS) entry which is preliminary data.</text>
</comment>
<dbReference type="InterPro" id="IPR048333">
    <property type="entry name" value="HA2_WH"/>
</dbReference>
<evidence type="ECO:0000256" key="6">
    <source>
        <dbReference type="SAM" id="Coils"/>
    </source>
</evidence>
<dbReference type="Pfam" id="PF00271">
    <property type="entry name" value="Helicase_C"/>
    <property type="match status" value="1"/>
</dbReference>
<dbReference type="PROSITE" id="PS51194">
    <property type="entry name" value="HELICASE_CTER"/>
    <property type="match status" value="1"/>
</dbReference>
<dbReference type="CDD" id="cd18791">
    <property type="entry name" value="SF2_C_RHA"/>
    <property type="match status" value="1"/>
</dbReference>
<protein>
    <recommendedName>
        <fullName evidence="1">RNA helicase</fullName>
        <ecNumber evidence="1">3.6.4.13</ecNumber>
    </recommendedName>
</protein>
<organism evidence="10 11">
    <name type="scientific">Ophiocordyceps camponoti-floridani</name>
    <dbReference type="NCBI Taxonomy" id="2030778"/>
    <lineage>
        <taxon>Eukaryota</taxon>
        <taxon>Fungi</taxon>
        <taxon>Dikarya</taxon>
        <taxon>Ascomycota</taxon>
        <taxon>Pezizomycotina</taxon>
        <taxon>Sordariomycetes</taxon>
        <taxon>Hypocreomycetidae</taxon>
        <taxon>Hypocreales</taxon>
        <taxon>Ophiocordycipitaceae</taxon>
        <taxon>Ophiocordyceps</taxon>
    </lineage>
</organism>
<evidence type="ECO:0000256" key="5">
    <source>
        <dbReference type="ARBA" id="ARBA00022840"/>
    </source>
</evidence>
<evidence type="ECO:0000259" key="9">
    <source>
        <dbReference type="PROSITE" id="PS51194"/>
    </source>
</evidence>
<dbReference type="Proteomes" id="UP000562929">
    <property type="component" value="Unassembled WGS sequence"/>
</dbReference>
<dbReference type="InterPro" id="IPR011545">
    <property type="entry name" value="DEAD/DEAH_box_helicase_dom"/>
</dbReference>
<dbReference type="InterPro" id="IPR014001">
    <property type="entry name" value="Helicase_ATP-bd"/>
</dbReference>
<dbReference type="EMBL" id="JAACLJ010000005">
    <property type="protein sequence ID" value="KAF4585554.1"/>
    <property type="molecule type" value="Genomic_DNA"/>
</dbReference>
<dbReference type="InterPro" id="IPR002464">
    <property type="entry name" value="DNA/RNA_helicase_DEAH_CS"/>
</dbReference>
<keyword evidence="6" id="KW-0175">Coiled coil</keyword>
<dbReference type="SMART" id="SM00487">
    <property type="entry name" value="DEXDc"/>
    <property type="match status" value="1"/>
</dbReference>
<dbReference type="SUPFAM" id="SSF54495">
    <property type="entry name" value="UBC-like"/>
    <property type="match status" value="1"/>
</dbReference>
<dbReference type="GO" id="GO:0005524">
    <property type="term" value="F:ATP binding"/>
    <property type="evidence" value="ECO:0007669"/>
    <property type="project" value="UniProtKB-KW"/>
</dbReference>
<dbReference type="Gene3D" id="3.10.110.10">
    <property type="entry name" value="Ubiquitin Conjugating Enzyme"/>
    <property type="match status" value="1"/>
</dbReference>
<gene>
    <name evidence="10" type="ORF">GQ602_004859</name>
</gene>
<dbReference type="GO" id="GO:0003724">
    <property type="term" value="F:RNA helicase activity"/>
    <property type="evidence" value="ECO:0007669"/>
    <property type="project" value="UniProtKB-EC"/>
</dbReference>
<dbReference type="Gene3D" id="3.40.50.300">
    <property type="entry name" value="P-loop containing nucleotide triphosphate hydrolases"/>
    <property type="match status" value="2"/>
</dbReference>
<dbReference type="InterPro" id="IPR011709">
    <property type="entry name" value="DEAD-box_helicase_OB_fold"/>
</dbReference>
<keyword evidence="2" id="KW-0547">Nucleotide-binding</keyword>
<proteinExistence type="predicted"/>
<evidence type="ECO:0000256" key="3">
    <source>
        <dbReference type="ARBA" id="ARBA00022801"/>
    </source>
</evidence>
<keyword evidence="4 10" id="KW-0347">Helicase</keyword>
<dbReference type="Pfam" id="PF24385">
    <property type="entry name" value="DSRM_DHX29"/>
    <property type="match status" value="1"/>
</dbReference>
<dbReference type="InterPro" id="IPR027417">
    <property type="entry name" value="P-loop_NTPase"/>
</dbReference>
<keyword evidence="11" id="KW-1185">Reference proteome</keyword>
<reference evidence="10 11" key="1">
    <citation type="journal article" date="2020" name="G3 (Bethesda)">
        <title>Genetic Underpinnings of Host Manipulation by Ophiocordyceps as Revealed by Comparative Transcriptomics.</title>
        <authorList>
            <person name="Will I."/>
            <person name="Das B."/>
            <person name="Trinh T."/>
            <person name="Brachmann A."/>
            <person name="Ohm R.A."/>
            <person name="de Bekker C."/>
        </authorList>
    </citation>
    <scope>NUCLEOTIDE SEQUENCE [LARGE SCALE GENOMIC DNA]</scope>
    <source>
        <strain evidence="10 11">EC05</strain>
    </source>
</reference>
<dbReference type="GO" id="GO:1990904">
    <property type="term" value="C:ribonucleoprotein complex"/>
    <property type="evidence" value="ECO:0007669"/>
    <property type="project" value="UniProtKB-ARBA"/>
</dbReference>
<dbReference type="OrthoDB" id="5600252at2759"/>
<dbReference type="PROSITE" id="PS51192">
    <property type="entry name" value="HELICASE_ATP_BIND_1"/>
    <property type="match status" value="1"/>
</dbReference>
<dbReference type="InterPro" id="IPR056328">
    <property type="entry name" value="DSRM_DHX29"/>
</dbReference>
<evidence type="ECO:0000256" key="4">
    <source>
        <dbReference type="ARBA" id="ARBA00022806"/>
    </source>
</evidence>
<dbReference type="EC" id="3.6.4.13" evidence="1"/>
<evidence type="ECO:0000256" key="1">
    <source>
        <dbReference type="ARBA" id="ARBA00012552"/>
    </source>
</evidence>
<dbReference type="Gene3D" id="1.20.120.1080">
    <property type="match status" value="1"/>
</dbReference>
<keyword evidence="3" id="KW-0378">Hydrolase</keyword>
<keyword evidence="5" id="KW-0067">ATP-binding</keyword>
<sequence length="1352" mass="149060">MVKKAKEKSEKATTASAGPSGAPNGSKDGGKGKKGQKKTEPVAAAAPAPAAPPKPTVKQLIGGSSWTGKLPVNLLSEHCQRQRWEKPEYDTRRTAEGFSVWVTLSARDAKTQQLTRLEPFKIPASHKHLLVRQTALEAKHAAATYALFRVCNMQNKHTVLPPDHKSLWKEFQALKAQDVKEGRAWMYEADPFKTLQERQENKAAAEKKKTEMEATRAKAKEMPGASGLVLLNSAGAAGGNVMKGWMTAPKVEMGRQTRMQLEALLRKGISWNPHGIRMSRAQREGVVDDLTKIGFRRSHVAEATEYCKDREETLEWLLIHVPEDDLPRWAFPEKYAAGVSVGATNLRREGIIKSLSETGYAPELCARAFDDNDGDEGRAAEALQAMLFPPAPTSGEGFLDMGEPDEQWAEEVASLEAMYGDGLVREDEQTIRVRLEAVRDAQDSQKGVVEAHLRIRRSSTYPEHLILGVVGKMPSYMKLSVVRRALEYSAVSLSDEPLKMYLVTDWVQQNINGVIDDPGKLVEISAVASAACDGQRPKEATLAKTINSNKTRGPARRTISWTANARSREEWLERQQQSCWREMEAKRRRLPAWRMNDCIVRTVEENDVTIISGETGSGKSTQSVQFILDDLYERGLGEQANMLVTQPRRISALGLADRVAEERCSRVGEEVGYAIRGEARRSERTRITFMTTGVLLRRLQTSGGRMEDVAASLADASHVVIDEVHERSLDTDFLLTLMREVLRGGGGPKLVLMSATLDAGSFRHYFASEGLTVGLVEIAGRTFPVDEFYLDDVLRMNSYAPDWEPVDSENSAVGRTMKRLAQRMDYDLLAETVRSIDRQLSAEKQTGAILVFLAGVAEISQACGRLRATSSLQVFPLHGSLETGEQRRVFGRPAPGKRKVVVATNVAETSITIDDVVVVIDSGKVKETSLDANNNNMRRLEERWASRAACEQRRGRAGRVCEGRCYRLYTRQTEQQMAPRPEPEMRRVPLEQLCLSVRAMGFRDVAGFLDRCPTAPSGPAVDAALRLLGRMGALDGSELTALGRQLANLPADLRCGKLMMLGGLLGCLHDCVAMAAILSTRSPFVTPPAERRDAAREARMAFDRGDGDVLTDLAALEAWEEESRRRPGGRQMRAFCDDNFLSMQALNDIVATRTQLYAALAEMGLGTDTDDSRDRDTQLLRSLVAAAFAPQVARIQYPDRKYASGMSGAIELDPEARAIKYYTQESGRVFVHPASTLFGSQAFTGDAAYVSYFGIMATTKVFIRDLTPLNAYGLLLFCGAIELDTLGRGLVVDGWIRLRGWARIGVLVARLRGLLDGLLARRVEGVGEGVGVGGDEVVMMVRRLVGRNGMDA</sequence>